<feature type="compositionally biased region" description="Basic and acidic residues" evidence="1">
    <location>
        <begin position="26"/>
        <end position="44"/>
    </location>
</feature>
<feature type="compositionally biased region" description="Polar residues" evidence="1">
    <location>
        <begin position="1"/>
        <end position="19"/>
    </location>
</feature>
<feature type="domain" description="WAPL" evidence="2">
    <location>
        <begin position="157"/>
        <end position="210"/>
    </location>
</feature>
<reference evidence="3 4" key="1">
    <citation type="submission" date="2017-03" db="EMBL/GenBank/DDBJ databases">
        <title>Genome Survey of Euroglyphus maynei.</title>
        <authorList>
            <person name="Arlian L.G."/>
            <person name="Morgan M.S."/>
            <person name="Rider S.D."/>
        </authorList>
    </citation>
    <scope>NUCLEOTIDE SEQUENCE [LARGE SCALE GENOMIC DNA]</scope>
    <source>
        <strain evidence="3">Arlian Lab</strain>
        <tissue evidence="3">Whole body</tissue>
    </source>
</reference>
<dbReference type="Gene3D" id="1.25.10.10">
    <property type="entry name" value="Leucine-rich Repeat Variant"/>
    <property type="match status" value="1"/>
</dbReference>
<feature type="region of interest" description="Disordered" evidence="1">
    <location>
        <begin position="136"/>
        <end position="162"/>
    </location>
</feature>
<accession>A0A1Y3BUM5</accession>
<name>A0A1Y3BUM5_EURMA</name>
<dbReference type="InterPro" id="IPR022771">
    <property type="entry name" value="WAPL_C"/>
</dbReference>
<dbReference type="Proteomes" id="UP000194236">
    <property type="component" value="Unassembled WGS sequence"/>
</dbReference>
<evidence type="ECO:0000256" key="1">
    <source>
        <dbReference type="SAM" id="MobiDB-lite"/>
    </source>
</evidence>
<proteinExistence type="predicted"/>
<dbReference type="PROSITE" id="PS51271">
    <property type="entry name" value="WAPL"/>
    <property type="match status" value="1"/>
</dbReference>
<dbReference type="InterPro" id="IPR012502">
    <property type="entry name" value="WAPL_dom"/>
</dbReference>
<dbReference type="EMBL" id="MUJZ01002229">
    <property type="protein sequence ID" value="OTF83767.1"/>
    <property type="molecule type" value="Genomic_DNA"/>
</dbReference>
<dbReference type="AlphaFoldDB" id="A0A1Y3BUM5"/>
<evidence type="ECO:0000313" key="4">
    <source>
        <dbReference type="Proteomes" id="UP000194236"/>
    </source>
</evidence>
<dbReference type="OrthoDB" id="78088at2759"/>
<gene>
    <name evidence="3" type="ORF">BLA29_010317</name>
</gene>
<feature type="non-terminal residue" evidence="3">
    <location>
        <position position="1"/>
    </location>
</feature>
<organism evidence="3 4">
    <name type="scientific">Euroglyphus maynei</name>
    <name type="common">Mayne's house dust mite</name>
    <dbReference type="NCBI Taxonomy" id="6958"/>
    <lineage>
        <taxon>Eukaryota</taxon>
        <taxon>Metazoa</taxon>
        <taxon>Ecdysozoa</taxon>
        <taxon>Arthropoda</taxon>
        <taxon>Chelicerata</taxon>
        <taxon>Arachnida</taxon>
        <taxon>Acari</taxon>
        <taxon>Acariformes</taxon>
        <taxon>Sarcoptiformes</taxon>
        <taxon>Astigmata</taxon>
        <taxon>Psoroptidia</taxon>
        <taxon>Analgoidea</taxon>
        <taxon>Pyroglyphidae</taxon>
        <taxon>Pyroglyphinae</taxon>
        <taxon>Euroglyphus</taxon>
    </lineage>
</organism>
<dbReference type="InterPro" id="IPR011989">
    <property type="entry name" value="ARM-like"/>
</dbReference>
<sequence>NDQNSGEIEPVPSSTQIVPTDNEYVQIKEKEKFESNKSDEKNFPDETIDSQESDGQTTMVKIETKNDDDSTPQNDHSQPSSTSAATAVETKPDENTAIAVVAARPPKKKIFSNREHRNKIEFDAKKFFSSELKDEFDDEIQKSSTTTSESEKKSTDNDVNDDQYIKLKRIKKAHQCHELGETEQFDEDIKYYLSGIVSSNLNSMRCLRFV</sequence>
<keyword evidence="4" id="KW-1185">Reference proteome</keyword>
<feature type="region of interest" description="Disordered" evidence="1">
    <location>
        <begin position="1"/>
        <end position="115"/>
    </location>
</feature>
<dbReference type="Pfam" id="PF07814">
    <property type="entry name" value="WAPL"/>
    <property type="match status" value="1"/>
</dbReference>
<protein>
    <recommendedName>
        <fullName evidence="2">WAPL domain-containing protein</fullName>
    </recommendedName>
</protein>
<evidence type="ECO:0000313" key="3">
    <source>
        <dbReference type="EMBL" id="OTF83767.1"/>
    </source>
</evidence>
<comment type="caution">
    <text evidence="3">The sequence shown here is derived from an EMBL/GenBank/DDBJ whole genome shotgun (WGS) entry which is preliminary data.</text>
</comment>
<evidence type="ECO:0000259" key="2">
    <source>
        <dbReference type="PROSITE" id="PS51271"/>
    </source>
</evidence>
<feature type="compositionally biased region" description="Polar residues" evidence="1">
    <location>
        <begin position="71"/>
        <end position="85"/>
    </location>
</feature>